<feature type="domain" description="Luciferase-like" evidence="5">
    <location>
        <begin position="7"/>
        <end position="240"/>
    </location>
</feature>
<dbReference type="PANTHER" id="PTHR42847">
    <property type="entry name" value="ALKANESULFONATE MONOOXYGENASE"/>
    <property type="match status" value="1"/>
</dbReference>
<dbReference type="InterPro" id="IPR011251">
    <property type="entry name" value="Luciferase-like_dom"/>
</dbReference>
<keyword evidence="3" id="KW-0560">Oxidoreductase</keyword>
<protein>
    <submittedName>
        <fullName evidence="6">LLM class flavin-dependent oxidoreductase</fullName>
    </submittedName>
</protein>
<keyword evidence="7" id="KW-1185">Reference proteome</keyword>
<keyword evidence="1" id="KW-0285">Flavoprotein</keyword>
<dbReference type="RefSeq" id="WP_364026636.1">
    <property type="nucleotide sequence ID" value="NZ_JBFATD010000016.1"/>
</dbReference>
<keyword evidence="4" id="KW-0503">Monooxygenase</keyword>
<evidence type="ECO:0000313" key="7">
    <source>
        <dbReference type="Proteomes" id="UP001552527"/>
    </source>
</evidence>
<evidence type="ECO:0000256" key="4">
    <source>
        <dbReference type="ARBA" id="ARBA00023033"/>
    </source>
</evidence>
<dbReference type="Proteomes" id="UP001552527">
    <property type="component" value="Unassembled WGS sequence"/>
</dbReference>
<dbReference type="InterPro" id="IPR050172">
    <property type="entry name" value="SsuD_RutA_monooxygenase"/>
</dbReference>
<dbReference type="EMBL" id="JBFATE010000016">
    <property type="protein sequence ID" value="MEV5249500.1"/>
    <property type="molecule type" value="Genomic_DNA"/>
</dbReference>
<dbReference type="SUPFAM" id="SSF51679">
    <property type="entry name" value="Bacterial luciferase-like"/>
    <property type="match status" value="1"/>
</dbReference>
<dbReference type="PANTHER" id="PTHR42847:SF4">
    <property type="entry name" value="ALKANESULFONATE MONOOXYGENASE-RELATED"/>
    <property type="match status" value="1"/>
</dbReference>
<name>A0ABV3JMU9_9ACTN</name>
<comment type="caution">
    <text evidence="6">The sequence shown here is derived from an EMBL/GenBank/DDBJ whole genome shotgun (WGS) entry which is preliminary data.</text>
</comment>
<sequence length="302" mass="32562">MDIRIMAEPQRGASYRTQLVLAQAAESMGFSGFFRSDHYPTAPGGAASGLTDAWITLAGLARETSTIRLGTMTTQATFRLPGLLAIQVSQVDQMSNGRVELGIGAGSCEDEHRTYGIPFPPDRNARFEEQLGILHTLWRLPGDSTHRHNGTYYQLEGCPSMPTPERGPIPVIVSGTDTPRAAVLAADYANEYNAPFASVAEARAQFDYVRAVAHYRDDLVYSVTVAACVGRGEAEVTRRAGAAGRDVAELRANGIAGTPNEAVEAILRYAEIGATRMYLCLDDMSDLDHLEAIASAVLPQLE</sequence>
<keyword evidence="2" id="KW-0288">FMN</keyword>
<dbReference type="Gene3D" id="3.20.20.30">
    <property type="entry name" value="Luciferase-like domain"/>
    <property type="match status" value="1"/>
</dbReference>
<gene>
    <name evidence="6" type="ORF">AB0K95_30165</name>
</gene>
<evidence type="ECO:0000256" key="3">
    <source>
        <dbReference type="ARBA" id="ARBA00023002"/>
    </source>
</evidence>
<evidence type="ECO:0000259" key="5">
    <source>
        <dbReference type="Pfam" id="PF00296"/>
    </source>
</evidence>
<evidence type="ECO:0000256" key="1">
    <source>
        <dbReference type="ARBA" id="ARBA00022630"/>
    </source>
</evidence>
<accession>A0ABV3JMU9</accession>
<evidence type="ECO:0000256" key="2">
    <source>
        <dbReference type="ARBA" id="ARBA00022643"/>
    </source>
</evidence>
<evidence type="ECO:0000313" key="6">
    <source>
        <dbReference type="EMBL" id="MEV5249500.1"/>
    </source>
</evidence>
<dbReference type="Pfam" id="PF00296">
    <property type="entry name" value="Bac_luciferase"/>
    <property type="match status" value="1"/>
</dbReference>
<proteinExistence type="predicted"/>
<dbReference type="InterPro" id="IPR036661">
    <property type="entry name" value="Luciferase-like_sf"/>
</dbReference>
<reference evidence="6 7" key="1">
    <citation type="submission" date="2024-06" db="EMBL/GenBank/DDBJ databases">
        <title>The Natural Products Discovery Center: Release of the First 8490 Sequenced Strains for Exploring Actinobacteria Biosynthetic Diversity.</title>
        <authorList>
            <person name="Kalkreuter E."/>
            <person name="Kautsar S.A."/>
            <person name="Yang D."/>
            <person name="Bader C.D."/>
            <person name="Teijaro C.N."/>
            <person name="Fluegel L."/>
            <person name="Davis C.M."/>
            <person name="Simpson J.R."/>
            <person name="Lauterbach L."/>
            <person name="Steele A.D."/>
            <person name="Gui C."/>
            <person name="Meng S."/>
            <person name="Li G."/>
            <person name="Viehrig K."/>
            <person name="Ye F."/>
            <person name="Su P."/>
            <person name="Kiefer A.F."/>
            <person name="Nichols A."/>
            <person name="Cepeda A.J."/>
            <person name="Yan W."/>
            <person name="Fan B."/>
            <person name="Jiang Y."/>
            <person name="Adhikari A."/>
            <person name="Zheng C.-J."/>
            <person name="Schuster L."/>
            <person name="Cowan T.M."/>
            <person name="Smanski M.J."/>
            <person name="Chevrette M.G."/>
            <person name="De Carvalho L.P.S."/>
            <person name="Shen B."/>
        </authorList>
    </citation>
    <scope>NUCLEOTIDE SEQUENCE [LARGE SCALE GENOMIC DNA]</scope>
    <source>
        <strain evidence="6 7">NPDC052768</strain>
    </source>
</reference>
<organism evidence="6 7">
    <name type="scientific">Streptomyces werraensis</name>
    <dbReference type="NCBI Taxonomy" id="68284"/>
    <lineage>
        <taxon>Bacteria</taxon>
        <taxon>Bacillati</taxon>
        <taxon>Actinomycetota</taxon>
        <taxon>Actinomycetes</taxon>
        <taxon>Kitasatosporales</taxon>
        <taxon>Streptomycetaceae</taxon>
        <taxon>Streptomyces</taxon>
    </lineage>
</organism>